<name>J3N123_ORYBR</name>
<evidence type="ECO:0000313" key="4">
    <source>
        <dbReference type="EnsemblPlants" id="OB10G12210.1"/>
    </source>
</evidence>
<dbReference type="PANTHER" id="PTHR46733:SF5">
    <property type="entry name" value="HSP20_ALPHA CRYSTALLIN FAMILY PROTEIN, EXPRESSED"/>
    <property type="match status" value="1"/>
</dbReference>
<feature type="domain" description="SHSP" evidence="3">
    <location>
        <begin position="76"/>
        <end position="211"/>
    </location>
</feature>
<proteinExistence type="inferred from homology"/>
<dbReference type="KEGG" id="obr:102710909"/>
<accession>J3N123</accession>
<dbReference type="CDD" id="cd06464">
    <property type="entry name" value="ACD_sHsps-like"/>
    <property type="match status" value="1"/>
</dbReference>
<dbReference type="GeneID" id="102710909"/>
<protein>
    <recommendedName>
        <fullName evidence="3">SHSP domain-containing protein</fullName>
    </recommendedName>
</protein>
<dbReference type="SUPFAM" id="SSF49764">
    <property type="entry name" value="HSP20-like chaperones"/>
    <property type="match status" value="1"/>
</dbReference>
<evidence type="ECO:0000256" key="2">
    <source>
        <dbReference type="PROSITE-ProRule" id="PRU00285"/>
    </source>
</evidence>
<dbReference type="InterPro" id="IPR044587">
    <property type="entry name" value="HSP21-like"/>
</dbReference>
<evidence type="ECO:0000256" key="1">
    <source>
        <dbReference type="ARBA" id="ARBA00023016"/>
    </source>
</evidence>
<dbReference type="InterPro" id="IPR008978">
    <property type="entry name" value="HSP20-like_chaperone"/>
</dbReference>
<dbReference type="PROSITE" id="PS01031">
    <property type="entry name" value="SHSP"/>
    <property type="match status" value="1"/>
</dbReference>
<sequence>MSTVTSCTFLSGRPAAVPASSAGGRLSKKAAAAVSVPSGGKPQRLSVCYLSPKGSGEYNPKIDLPPFNISAVALVNPMPAVGERWQVEEKSDAVTLWFDVPGLSKEDLAVEIDEDVLVIKKKDAAAAKTAATPPPSAAPVAGRNSSAVNAGTAAAAAAPGDGGRVYARLLLPAGDSREGGAAELSSGELKVTIARVKESARRRINVEITTK</sequence>
<evidence type="ECO:0000259" key="3">
    <source>
        <dbReference type="PROSITE" id="PS01031"/>
    </source>
</evidence>
<dbReference type="GO" id="GO:0009408">
    <property type="term" value="P:response to heat"/>
    <property type="evidence" value="ECO:0007669"/>
    <property type="project" value="InterPro"/>
</dbReference>
<organism evidence="4">
    <name type="scientific">Oryza brachyantha</name>
    <name type="common">malo sina</name>
    <dbReference type="NCBI Taxonomy" id="4533"/>
    <lineage>
        <taxon>Eukaryota</taxon>
        <taxon>Viridiplantae</taxon>
        <taxon>Streptophyta</taxon>
        <taxon>Embryophyta</taxon>
        <taxon>Tracheophyta</taxon>
        <taxon>Spermatophyta</taxon>
        <taxon>Magnoliopsida</taxon>
        <taxon>Liliopsida</taxon>
        <taxon>Poales</taxon>
        <taxon>Poaceae</taxon>
        <taxon>BOP clade</taxon>
        <taxon>Oryzoideae</taxon>
        <taxon>Oryzeae</taxon>
        <taxon>Oryzinae</taxon>
        <taxon>Oryza</taxon>
    </lineage>
</organism>
<reference evidence="4" key="2">
    <citation type="submission" date="2013-04" db="UniProtKB">
        <authorList>
            <consortium name="EnsemblPlants"/>
        </authorList>
    </citation>
    <scope>IDENTIFICATION</scope>
</reference>
<dbReference type="EnsemblPlants" id="OB10G12210.1">
    <property type="protein sequence ID" value="OB10G12210.1"/>
    <property type="gene ID" value="OB10G12210"/>
</dbReference>
<dbReference type="Gene3D" id="2.60.40.790">
    <property type="match status" value="1"/>
</dbReference>
<dbReference type="PANTHER" id="PTHR46733">
    <property type="entry name" value="26.5 KDA HEAT SHOCK PROTEIN, MITOCHONDRIAL"/>
    <property type="match status" value="1"/>
</dbReference>
<dbReference type="eggNOG" id="KOG0710">
    <property type="taxonomic scope" value="Eukaryota"/>
</dbReference>
<keyword evidence="5" id="KW-1185">Reference proteome</keyword>
<evidence type="ECO:0000313" key="5">
    <source>
        <dbReference type="Proteomes" id="UP000006038"/>
    </source>
</evidence>
<comment type="similarity">
    <text evidence="2">Belongs to the small heat shock protein (HSP20) family.</text>
</comment>
<dbReference type="AlphaFoldDB" id="J3N123"/>
<dbReference type="Proteomes" id="UP000006038">
    <property type="component" value="Chromosome 10"/>
</dbReference>
<dbReference type="OrthoDB" id="1431247at2759"/>
<dbReference type="Gramene" id="OB10G12210.1">
    <property type="protein sequence ID" value="OB10G12210.1"/>
    <property type="gene ID" value="OB10G12210"/>
</dbReference>
<dbReference type="HOGENOM" id="CLU_121664_0_0_1"/>
<dbReference type="InterPro" id="IPR002068">
    <property type="entry name" value="A-crystallin/Hsp20_dom"/>
</dbReference>
<reference evidence="4" key="1">
    <citation type="journal article" date="2013" name="Nat. Commun.">
        <title>Whole-genome sequencing of Oryza brachyantha reveals mechanisms underlying Oryza genome evolution.</title>
        <authorList>
            <person name="Chen J."/>
            <person name="Huang Q."/>
            <person name="Gao D."/>
            <person name="Wang J."/>
            <person name="Lang Y."/>
            <person name="Liu T."/>
            <person name="Li B."/>
            <person name="Bai Z."/>
            <person name="Luis Goicoechea J."/>
            <person name="Liang C."/>
            <person name="Chen C."/>
            <person name="Zhang W."/>
            <person name="Sun S."/>
            <person name="Liao Y."/>
            <person name="Zhang X."/>
            <person name="Yang L."/>
            <person name="Song C."/>
            <person name="Wang M."/>
            <person name="Shi J."/>
            <person name="Liu G."/>
            <person name="Liu J."/>
            <person name="Zhou H."/>
            <person name="Zhou W."/>
            <person name="Yu Q."/>
            <person name="An N."/>
            <person name="Chen Y."/>
            <person name="Cai Q."/>
            <person name="Wang B."/>
            <person name="Liu B."/>
            <person name="Min J."/>
            <person name="Huang Y."/>
            <person name="Wu H."/>
            <person name="Li Z."/>
            <person name="Zhang Y."/>
            <person name="Yin Y."/>
            <person name="Song W."/>
            <person name="Jiang J."/>
            <person name="Jackson S.A."/>
            <person name="Wing R.A."/>
            <person name="Wang J."/>
            <person name="Chen M."/>
        </authorList>
    </citation>
    <scope>NUCLEOTIDE SEQUENCE [LARGE SCALE GENOMIC DNA]</scope>
    <source>
        <strain evidence="4">cv. IRGC 101232</strain>
    </source>
</reference>
<dbReference type="OMA" id="CCAINPK"/>
<keyword evidence="1" id="KW-0346">Stress response</keyword>